<evidence type="ECO:0008006" key="4">
    <source>
        <dbReference type="Google" id="ProtNLM"/>
    </source>
</evidence>
<dbReference type="EMBL" id="LDQC01000069">
    <property type="protein sequence ID" value="KTR04248.1"/>
    <property type="molecule type" value="Genomic_DNA"/>
</dbReference>
<dbReference type="PATRIC" id="fig|33881.3.peg.2889"/>
<keyword evidence="1" id="KW-0812">Transmembrane</keyword>
<feature type="transmembrane region" description="Helical" evidence="1">
    <location>
        <begin position="12"/>
        <end position="34"/>
    </location>
</feature>
<evidence type="ECO:0000313" key="2">
    <source>
        <dbReference type="EMBL" id="KTR04248.1"/>
    </source>
</evidence>
<feature type="transmembrane region" description="Helical" evidence="1">
    <location>
        <begin position="71"/>
        <end position="99"/>
    </location>
</feature>
<keyword evidence="1" id="KW-0472">Membrane</keyword>
<protein>
    <recommendedName>
        <fullName evidence="4">DUF4190 domain-containing protein</fullName>
    </recommendedName>
</protein>
<dbReference type="STRING" id="33881.NS184_12420"/>
<proteinExistence type="predicted"/>
<dbReference type="AlphaFoldDB" id="A0A175RLQ1"/>
<organism evidence="2 3">
    <name type="scientific">Curtobacterium luteum</name>
    <dbReference type="NCBI Taxonomy" id="33881"/>
    <lineage>
        <taxon>Bacteria</taxon>
        <taxon>Bacillati</taxon>
        <taxon>Actinomycetota</taxon>
        <taxon>Actinomycetes</taxon>
        <taxon>Micrococcales</taxon>
        <taxon>Microbacteriaceae</taxon>
        <taxon>Curtobacterium</taxon>
    </lineage>
</organism>
<feature type="transmembrane region" description="Helical" evidence="1">
    <location>
        <begin position="40"/>
        <end position="59"/>
    </location>
</feature>
<evidence type="ECO:0000256" key="1">
    <source>
        <dbReference type="SAM" id="Phobius"/>
    </source>
</evidence>
<sequence>MAAVARDHEPPAAPATVAVVLAPVSFYLGLFLPAEGTARHLLLGTVFAVVGVLCGWRAIRIAGRRRAVRVWSWIGGVVCLLGLVMLYWQVLVLVTGGAFPPPFWSPYANR</sequence>
<dbReference type="Proteomes" id="UP000078252">
    <property type="component" value="Unassembled WGS sequence"/>
</dbReference>
<dbReference type="OrthoDB" id="5020476at2"/>
<reference evidence="2 3" key="1">
    <citation type="journal article" date="2016" name="Front. Microbiol.">
        <title>Genomic Resource of Rice Seed Associated Bacteria.</title>
        <authorList>
            <person name="Midha S."/>
            <person name="Bansal K."/>
            <person name="Sharma S."/>
            <person name="Kumar N."/>
            <person name="Patil P.P."/>
            <person name="Chaudhry V."/>
            <person name="Patil P.B."/>
        </authorList>
    </citation>
    <scope>NUCLEOTIDE SEQUENCE [LARGE SCALE GENOMIC DNA]</scope>
    <source>
        <strain evidence="2 3">NS184</strain>
    </source>
</reference>
<dbReference type="RefSeq" id="WP_058726418.1">
    <property type="nucleotide sequence ID" value="NZ_LDQC01000069.1"/>
</dbReference>
<evidence type="ECO:0000313" key="3">
    <source>
        <dbReference type="Proteomes" id="UP000078252"/>
    </source>
</evidence>
<gene>
    <name evidence="2" type="ORF">NS184_12420</name>
</gene>
<keyword evidence="1" id="KW-1133">Transmembrane helix</keyword>
<accession>A0A175RLQ1</accession>
<name>A0A175RLQ1_9MICO</name>
<comment type="caution">
    <text evidence="2">The sequence shown here is derived from an EMBL/GenBank/DDBJ whole genome shotgun (WGS) entry which is preliminary data.</text>
</comment>